<feature type="chain" id="PRO_5047429801" evidence="1">
    <location>
        <begin position="24"/>
        <end position="326"/>
    </location>
</feature>
<dbReference type="Proteomes" id="UP001059773">
    <property type="component" value="Chromosome"/>
</dbReference>
<feature type="domain" description="SsuA/THI5-like" evidence="2">
    <location>
        <begin position="57"/>
        <end position="257"/>
    </location>
</feature>
<dbReference type="PANTHER" id="PTHR30024">
    <property type="entry name" value="ALIPHATIC SULFONATES-BINDING PROTEIN-RELATED"/>
    <property type="match status" value="1"/>
</dbReference>
<dbReference type="Pfam" id="PF09084">
    <property type="entry name" value="NMT1"/>
    <property type="match status" value="1"/>
</dbReference>
<sequence>MENFKKKSILTVVLLSLLTLGLAACSDSGSSEDNDGLDQVTYSAFDGLNGMAVRFGGEKGFFEDEGIDIEFVVAEDEVSALTSGDVDIADGSTTRVIVGAGRGAPIKMIASMYRTQGPFYLQAGNDIDSVEDLKGQDIGVGIVGSGMDVYARYILEEHGIDPDNDVNLIDNGTYQQGYATLQNEQVDATMIHEPFVTMGEESGESHLLAQGWDYLPDFHTGVIAASDSFIEESPEVIERFLEAYHTTQEYAKNNQEEYIDYVVEHMDIDPEVLEQALDREDELWTNDMPLDVERLVETQNIQLELGFQEEEYDIESMIDTSFVPEE</sequence>
<gene>
    <name evidence="3" type="ORF">NP439_09030</name>
</gene>
<dbReference type="RefSeq" id="WP_256709657.1">
    <property type="nucleotide sequence ID" value="NZ_CP101914.1"/>
</dbReference>
<dbReference type="Gene3D" id="3.40.190.10">
    <property type="entry name" value="Periplasmic binding protein-like II"/>
    <property type="match status" value="2"/>
</dbReference>
<keyword evidence="4" id="KW-1185">Reference proteome</keyword>
<accession>A0ABY5JY82</accession>
<keyword evidence="1" id="KW-0732">Signal</keyword>
<organism evidence="3 4">
    <name type="scientific">Oceanobacillus jeddahense</name>
    <dbReference type="NCBI Taxonomy" id="1462527"/>
    <lineage>
        <taxon>Bacteria</taxon>
        <taxon>Bacillati</taxon>
        <taxon>Bacillota</taxon>
        <taxon>Bacilli</taxon>
        <taxon>Bacillales</taxon>
        <taxon>Bacillaceae</taxon>
        <taxon>Oceanobacillus</taxon>
    </lineage>
</organism>
<evidence type="ECO:0000259" key="2">
    <source>
        <dbReference type="Pfam" id="PF09084"/>
    </source>
</evidence>
<feature type="signal peptide" evidence="1">
    <location>
        <begin position="1"/>
        <end position="23"/>
    </location>
</feature>
<name>A0ABY5JY82_9BACI</name>
<proteinExistence type="predicted"/>
<dbReference type="PROSITE" id="PS51257">
    <property type="entry name" value="PROKAR_LIPOPROTEIN"/>
    <property type="match status" value="1"/>
</dbReference>
<dbReference type="EMBL" id="CP101914">
    <property type="protein sequence ID" value="UUI04759.1"/>
    <property type="molecule type" value="Genomic_DNA"/>
</dbReference>
<dbReference type="SUPFAM" id="SSF53850">
    <property type="entry name" value="Periplasmic binding protein-like II"/>
    <property type="match status" value="1"/>
</dbReference>
<reference evidence="3" key="1">
    <citation type="submission" date="2022-07" db="EMBL/GenBank/DDBJ databases">
        <title>FELIX.</title>
        <authorList>
            <person name="Wan K.H."/>
            <person name="Park S."/>
            <person name="Lawrence Q."/>
            <person name="Eichenberger J.P."/>
            <person name="Booth B.W."/>
            <person name="Piaggio A.J."/>
            <person name="Chandler J.C."/>
            <person name="Franklin A.B."/>
            <person name="Celniker S.E."/>
        </authorList>
    </citation>
    <scope>NUCLEOTIDE SEQUENCE</scope>
    <source>
        <strain evidence="3">QA-1986 374</strain>
    </source>
</reference>
<evidence type="ECO:0000313" key="3">
    <source>
        <dbReference type="EMBL" id="UUI04759.1"/>
    </source>
</evidence>
<evidence type="ECO:0000256" key="1">
    <source>
        <dbReference type="SAM" id="SignalP"/>
    </source>
</evidence>
<evidence type="ECO:0000313" key="4">
    <source>
        <dbReference type="Proteomes" id="UP001059773"/>
    </source>
</evidence>
<protein>
    <submittedName>
        <fullName evidence="3">ABC transporter substrate-binding protein</fullName>
    </submittedName>
</protein>
<dbReference type="InterPro" id="IPR015168">
    <property type="entry name" value="SsuA/THI5"/>
</dbReference>